<accession>A0A291E1L7</accession>
<gene>
    <name evidence="1" type="ORF">CO704_17845</name>
</gene>
<dbReference type="EMBL" id="CP023525">
    <property type="protein sequence ID" value="ATF93832.1"/>
    <property type="molecule type" value="Genomic_DNA"/>
</dbReference>
<dbReference type="InterPro" id="IPR018715">
    <property type="entry name" value="DUF2239"/>
</dbReference>
<proteinExistence type="predicted"/>
<sequence length="194" mass="21511">MSSVTLTAFMQGQQIAQGNLSELLRQIKATPIGNEPVFIFDDQTGKRLDIYVHGDEASAIAAYPELATPQTEAPAAIKSRGRPKLGVSAKEVTLLPRHWEWLATQPGGASATLRRLIEQAKKASEPADNKRRRHESAYQFMHELAGDLPEYETCLRALFADDETAFSAAMEGWPQDIRRYAAQLAFGKQEPKND</sequence>
<evidence type="ECO:0000313" key="1">
    <source>
        <dbReference type="EMBL" id="ATF93832.1"/>
    </source>
</evidence>
<organism evidence="1 2">
    <name type="scientific">Cedecea neteri</name>
    <dbReference type="NCBI Taxonomy" id="158822"/>
    <lineage>
        <taxon>Bacteria</taxon>
        <taxon>Pseudomonadati</taxon>
        <taxon>Pseudomonadota</taxon>
        <taxon>Gammaproteobacteria</taxon>
        <taxon>Enterobacterales</taxon>
        <taxon>Enterobacteriaceae</taxon>
        <taxon>Cedecea</taxon>
    </lineage>
</organism>
<protein>
    <submittedName>
        <fullName evidence="1">DUF2239 domain-containing protein</fullName>
    </submittedName>
</protein>
<name>A0A291E1L7_9ENTR</name>
<dbReference type="RefSeq" id="WP_061275501.1">
    <property type="nucleotide sequence ID" value="NZ_CP023525.1"/>
</dbReference>
<reference evidence="1 2" key="1">
    <citation type="submission" date="2017-09" db="EMBL/GenBank/DDBJ databases">
        <title>FDA dAtabase for Regulatory Grade micrObial Sequences (FDA-ARGOS): Supporting development and validation of Infectious Disease Dx tests.</title>
        <authorList>
            <person name="Minogue T."/>
            <person name="Wolcott M."/>
            <person name="Wasieloski L."/>
            <person name="Aguilar W."/>
            <person name="Moore D."/>
            <person name="Tallon L."/>
            <person name="Sadzewicz L."/>
            <person name="Ott S."/>
            <person name="Zhao X."/>
            <person name="Nagaraj S."/>
            <person name="Vavikolanu K."/>
            <person name="Aluvathingal J."/>
            <person name="Nadendla S."/>
            <person name="Sichtig H."/>
        </authorList>
    </citation>
    <scope>NUCLEOTIDE SEQUENCE [LARGE SCALE GENOMIC DNA]</scope>
    <source>
        <strain evidence="1 2">FDAARGOS_392</strain>
    </source>
</reference>
<evidence type="ECO:0000313" key="2">
    <source>
        <dbReference type="Proteomes" id="UP000217979"/>
    </source>
</evidence>
<dbReference type="Pfam" id="PF09998">
    <property type="entry name" value="DUF2239"/>
    <property type="match status" value="1"/>
</dbReference>
<dbReference type="Proteomes" id="UP000217979">
    <property type="component" value="Chromosome"/>
</dbReference>
<dbReference type="AlphaFoldDB" id="A0A291E1L7"/>